<name>A0ABT0C0F6_9BACT</name>
<keyword evidence="3" id="KW-1185">Reference proteome</keyword>
<dbReference type="PANTHER" id="PTHR21666">
    <property type="entry name" value="PEPTIDASE-RELATED"/>
    <property type="match status" value="1"/>
</dbReference>
<dbReference type="InterPro" id="IPR050570">
    <property type="entry name" value="Cell_wall_metabolism_enzyme"/>
</dbReference>
<comment type="caution">
    <text evidence="2">The sequence shown here is derived from an EMBL/GenBank/DDBJ whole genome shotgun (WGS) entry which is preliminary data.</text>
</comment>
<dbReference type="SUPFAM" id="SSF51261">
    <property type="entry name" value="Duplicated hybrid motif"/>
    <property type="match status" value="1"/>
</dbReference>
<evidence type="ECO:0000313" key="2">
    <source>
        <dbReference type="EMBL" id="MCJ2380488.1"/>
    </source>
</evidence>
<dbReference type="EMBL" id="JAKZMM010000015">
    <property type="protein sequence ID" value="MCJ2380488.1"/>
    <property type="molecule type" value="Genomic_DNA"/>
</dbReference>
<feature type="domain" description="M23ase beta-sheet core" evidence="1">
    <location>
        <begin position="46"/>
        <end position="114"/>
    </location>
</feature>
<dbReference type="RefSeq" id="WP_243324497.1">
    <property type="nucleotide sequence ID" value="NZ_JAKZMM010000015.1"/>
</dbReference>
<accession>A0ABT0C0F6</accession>
<organism evidence="2 3">
    <name type="scientific">Parabacteroides faecalis</name>
    <dbReference type="NCBI Taxonomy" id="2924040"/>
    <lineage>
        <taxon>Bacteria</taxon>
        <taxon>Pseudomonadati</taxon>
        <taxon>Bacteroidota</taxon>
        <taxon>Bacteroidia</taxon>
        <taxon>Bacteroidales</taxon>
        <taxon>Tannerellaceae</taxon>
        <taxon>Parabacteroides</taxon>
    </lineage>
</organism>
<dbReference type="InterPro" id="IPR016047">
    <property type="entry name" value="M23ase_b-sheet_dom"/>
</dbReference>
<evidence type="ECO:0000313" key="3">
    <source>
        <dbReference type="Proteomes" id="UP001165444"/>
    </source>
</evidence>
<dbReference type="PANTHER" id="PTHR21666:SF285">
    <property type="entry name" value="M23 FAMILY METALLOPEPTIDASE"/>
    <property type="match status" value="1"/>
</dbReference>
<reference evidence="2 3" key="1">
    <citation type="submission" date="2022-03" db="EMBL/GenBank/DDBJ databases">
        <title>Parabacteroides sp. nov. isolated from swine feces.</title>
        <authorList>
            <person name="Bak J.E."/>
        </authorList>
    </citation>
    <scope>NUCLEOTIDE SEQUENCE [LARGE SCALE GENOMIC DNA]</scope>
    <source>
        <strain evidence="2 3">AGMB00274</strain>
    </source>
</reference>
<dbReference type="CDD" id="cd12797">
    <property type="entry name" value="M23_peptidase"/>
    <property type="match status" value="1"/>
</dbReference>
<dbReference type="Proteomes" id="UP001165444">
    <property type="component" value="Unassembled WGS sequence"/>
</dbReference>
<dbReference type="Pfam" id="PF01551">
    <property type="entry name" value="Peptidase_M23"/>
    <property type="match status" value="1"/>
</dbReference>
<dbReference type="InterPro" id="IPR011055">
    <property type="entry name" value="Dup_hybrid_motif"/>
</dbReference>
<proteinExistence type="predicted"/>
<sequence length="560" mass="64152">MMYKRYFILLLLGYTTLGWSQEKWRNPLEFPLYLAGNFGELRANHFHSGIDMKTQGVTGKAVHAVQEGYVSRVSVSPWGYGNALYLSHPDGTTTVYGHLDHFIPKIADYIRQQQYKLERFQVDLTLTPDQIPVKEGEIVAYSGNTGSSGGPHVHFEIRDTETEEVMDPLPYYKHLIKDNKPPKFAGILICPQPGSGIVNGKTGKTELKVTYDAKQRPIVNAKITAWGKIGFAIKANDYMNETSNVYGVRQIKLTEGKQTLFLSDLDRFAFSETRYLNSLIDYSYWSKHRSFYTKCFIDPGNRLRFLSAKNRGIIDIEEEKTYTFTFTITDDFGNQSRMNLQVVGKKQAIPASKDQGTELFHWHCSNQFGAKGIRLFIPKGNLYTDLDFVYRVKEEVGRLADIHILHNEPVPLHEKAKLSLRILRDTLEHKNQYGIVQWKGKRGAWIGGTYRNGWIDGNIRELGTYTVSADTVAPNIKPIQPEQWNRKRIIRFQLTDNLSGVDTYKGTIDGKFVLFQMNNRSVISCQLNQEQIKRGDKHQLHLVVTDACGNRSEYNYSFAW</sequence>
<gene>
    <name evidence="2" type="ORF">MUN53_07685</name>
</gene>
<evidence type="ECO:0000259" key="1">
    <source>
        <dbReference type="Pfam" id="PF01551"/>
    </source>
</evidence>
<dbReference type="Gene3D" id="2.70.70.10">
    <property type="entry name" value="Glucose Permease (Domain IIA)"/>
    <property type="match status" value="1"/>
</dbReference>
<protein>
    <submittedName>
        <fullName evidence="2">M23 family metallopeptidase</fullName>
    </submittedName>
</protein>